<evidence type="ECO:0000256" key="7">
    <source>
        <dbReference type="ARBA" id="ARBA00022970"/>
    </source>
</evidence>
<dbReference type="SMART" id="SM00382">
    <property type="entry name" value="AAA"/>
    <property type="match status" value="1"/>
</dbReference>
<dbReference type="PANTHER" id="PTHR43166:SF30">
    <property type="entry name" value="METHIONINE IMPORT ATP-BINDING PROTEIN METN"/>
    <property type="match status" value="1"/>
</dbReference>
<dbReference type="InterPro" id="IPR003593">
    <property type="entry name" value="AAA+_ATPase"/>
</dbReference>
<dbReference type="PROSITE" id="PS50893">
    <property type="entry name" value="ABC_TRANSPORTER_2"/>
    <property type="match status" value="1"/>
</dbReference>
<keyword evidence="7" id="KW-0029">Amino-acid transport</keyword>
<dbReference type="FunFam" id="3.40.50.300:FF:000056">
    <property type="entry name" value="Cell division ATP-binding protein FtsE"/>
    <property type="match status" value="1"/>
</dbReference>
<dbReference type="EMBL" id="PQWM01000032">
    <property type="protein sequence ID" value="RDZ10076.1"/>
    <property type="molecule type" value="Genomic_DNA"/>
</dbReference>
<dbReference type="PROSITE" id="PS00211">
    <property type="entry name" value="ABC_TRANSPORTER_1"/>
    <property type="match status" value="1"/>
</dbReference>
<dbReference type="SMART" id="SM00930">
    <property type="entry name" value="NIL"/>
    <property type="match status" value="1"/>
</dbReference>
<name>A0A3D8WWP6_PRIMG</name>
<dbReference type="InterPro" id="IPR018449">
    <property type="entry name" value="NIL_domain"/>
</dbReference>
<dbReference type="InterPro" id="IPR041701">
    <property type="entry name" value="MetN_ABC"/>
</dbReference>
<reference evidence="10 11" key="1">
    <citation type="journal article" date="2018" name="Appl. Environ. Microbiol.">
        <title>Antimicrobial susceptibility testing and tentative epidemiological cut-off values of five Bacillus species relevant for use as animal feed additives or for plant protection.</title>
        <authorList>
            <person name="Agerso Y."/>
            <person name="Stuer-Lauridsen B."/>
            <person name="Bjerre K."/>
            <person name="Jensen M.G."/>
            <person name="Johansen E."/>
            <person name="Bennedsen M."/>
            <person name="Brockmann E."/>
            <person name="Nielsen B."/>
        </authorList>
    </citation>
    <scope>NUCLEOTIDE SEQUENCE [LARGE SCALE GENOMIC DNA]</scope>
    <source>
        <strain evidence="10 11">CHCC20162</strain>
    </source>
</reference>
<evidence type="ECO:0000256" key="4">
    <source>
        <dbReference type="ARBA" id="ARBA00022741"/>
    </source>
</evidence>
<dbReference type="InterPro" id="IPR050086">
    <property type="entry name" value="MetN_ABC_transporter-like"/>
</dbReference>
<dbReference type="CDD" id="cd03258">
    <property type="entry name" value="ABC_MetN_methionine_transporter"/>
    <property type="match status" value="1"/>
</dbReference>
<dbReference type="InterPro" id="IPR017871">
    <property type="entry name" value="ABC_transporter-like_CS"/>
</dbReference>
<dbReference type="Gene3D" id="3.30.70.260">
    <property type="match status" value="1"/>
</dbReference>
<evidence type="ECO:0000256" key="1">
    <source>
        <dbReference type="ARBA" id="ARBA00005417"/>
    </source>
</evidence>
<keyword evidence="2" id="KW-0813">Transport</keyword>
<dbReference type="SUPFAM" id="SSF55021">
    <property type="entry name" value="ACT-like"/>
    <property type="match status" value="1"/>
</dbReference>
<keyword evidence="3" id="KW-1003">Cell membrane</keyword>
<dbReference type="Proteomes" id="UP000256519">
    <property type="component" value="Unassembled WGS sequence"/>
</dbReference>
<evidence type="ECO:0000259" key="9">
    <source>
        <dbReference type="PROSITE" id="PS50893"/>
    </source>
</evidence>
<dbReference type="AlphaFoldDB" id="A0A3D8WWP6"/>
<dbReference type="Pfam" id="PF00005">
    <property type="entry name" value="ABC_tran"/>
    <property type="match status" value="1"/>
</dbReference>
<dbReference type="GO" id="GO:0005886">
    <property type="term" value="C:plasma membrane"/>
    <property type="evidence" value="ECO:0007669"/>
    <property type="project" value="UniProtKB-ARBA"/>
</dbReference>
<evidence type="ECO:0000256" key="2">
    <source>
        <dbReference type="ARBA" id="ARBA00022448"/>
    </source>
</evidence>
<evidence type="ECO:0000256" key="3">
    <source>
        <dbReference type="ARBA" id="ARBA00022475"/>
    </source>
</evidence>
<accession>A0A3D8WWP6</accession>
<dbReference type="InterPro" id="IPR027417">
    <property type="entry name" value="P-loop_NTPase"/>
</dbReference>
<evidence type="ECO:0000256" key="8">
    <source>
        <dbReference type="ARBA" id="ARBA00023136"/>
    </source>
</evidence>
<keyword evidence="5 10" id="KW-0067">ATP-binding</keyword>
<dbReference type="GO" id="GO:0016887">
    <property type="term" value="F:ATP hydrolysis activity"/>
    <property type="evidence" value="ECO:0007669"/>
    <property type="project" value="InterPro"/>
</dbReference>
<protein>
    <submittedName>
        <fullName evidence="10">Phosphate ABC transporter ATP-binding protein</fullName>
    </submittedName>
</protein>
<comment type="caution">
    <text evidence="10">The sequence shown here is derived from an EMBL/GenBank/DDBJ whole genome shotgun (WGS) entry which is preliminary data.</text>
</comment>
<dbReference type="InterPro" id="IPR003439">
    <property type="entry name" value="ABC_transporter-like_ATP-bd"/>
</dbReference>
<proteinExistence type="inferred from homology"/>
<organism evidence="10 11">
    <name type="scientific">Priestia megaterium</name>
    <name type="common">Bacillus megaterium</name>
    <dbReference type="NCBI Taxonomy" id="1404"/>
    <lineage>
        <taxon>Bacteria</taxon>
        <taxon>Bacillati</taxon>
        <taxon>Bacillota</taxon>
        <taxon>Bacilli</taxon>
        <taxon>Bacillales</taxon>
        <taxon>Bacillaceae</taxon>
        <taxon>Priestia</taxon>
    </lineage>
</organism>
<evidence type="ECO:0000313" key="10">
    <source>
        <dbReference type="EMBL" id="RDZ10076.1"/>
    </source>
</evidence>
<feature type="domain" description="ABC transporter" evidence="9">
    <location>
        <begin position="2"/>
        <end position="240"/>
    </location>
</feature>
<gene>
    <name evidence="10" type="ORF">C3744_23550</name>
</gene>
<dbReference type="RefSeq" id="WP_116077431.1">
    <property type="nucleotide sequence ID" value="NZ_CP187632.1"/>
</dbReference>
<keyword evidence="4" id="KW-0547">Nucleotide-binding</keyword>
<keyword evidence="8" id="KW-0472">Membrane</keyword>
<evidence type="ECO:0000256" key="6">
    <source>
        <dbReference type="ARBA" id="ARBA00022967"/>
    </source>
</evidence>
<evidence type="ECO:0000313" key="11">
    <source>
        <dbReference type="Proteomes" id="UP000256519"/>
    </source>
</evidence>
<dbReference type="Gene3D" id="3.40.50.300">
    <property type="entry name" value="P-loop containing nucleotide triphosphate hydrolases"/>
    <property type="match status" value="1"/>
</dbReference>
<sequence length="338" mass="38234">MIEVKNVSKVYEGKKKIHALKNINLRVEEGEIFGIIGFSGAGKSTLIRCLNRLEDPTEGSIFLGKEEITALNEYDLRIKRRRIGMIFQHFNLLSARTVFDNVAMPLYLEGKKRKEVREKVHKILDFVGLSGKEDVYPGYLSGGQKQRVGIARALVTDPNYLLCDEATSALDPETTRNVLELLRKVNKEYNITIILITHEMSVIRDLCDKVAVIDGGEIVEQGTVYDVFTNPQKVITQNFVNTVLQNDIPANIINKIAHSKFYRLIFMGEKAATSFLSKVSKHFNIHLNILYGSVTEIQERPYGILFIALEGNELESEKVISYIQDNGIDVKEVQANEL</sequence>
<dbReference type="GO" id="GO:0005524">
    <property type="term" value="F:ATP binding"/>
    <property type="evidence" value="ECO:0007669"/>
    <property type="project" value="UniProtKB-KW"/>
</dbReference>
<dbReference type="PANTHER" id="PTHR43166">
    <property type="entry name" value="AMINO ACID IMPORT ATP-BINDING PROTEIN"/>
    <property type="match status" value="1"/>
</dbReference>
<keyword evidence="6" id="KW-1278">Translocase</keyword>
<comment type="similarity">
    <text evidence="1">Belongs to the ABC transporter superfamily.</text>
</comment>
<dbReference type="SUPFAM" id="SSF52540">
    <property type="entry name" value="P-loop containing nucleoside triphosphate hydrolases"/>
    <property type="match status" value="1"/>
</dbReference>
<evidence type="ECO:0000256" key="5">
    <source>
        <dbReference type="ARBA" id="ARBA00022840"/>
    </source>
</evidence>
<dbReference type="InterPro" id="IPR045865">
    <property type="entry name" value="ACT-like_dom_sf"/>
</dbReference>
<dbReference type="Pfam" id="PF09383">
    <property type="entry name" value="NIL"/>
    <property type="match status" value="1"/>
</dbReference>
<dbReference type="GO" id="GO:0006865">
    <property type="term" value="P:amino acid transport"/>
    <property type="evidence" value="ECO:0007669"/>
    <property type="project" value="UniProtKB-KW"/>
</dbReference>